<dbReference type="AlphaFoldDB" id="A0AAD6I8Z5"/>
<evidence type="ECO:0000313" key="1">
    <source>
        <dbReference type="EMBL" id="KAJ6038122.1"/>
    </source>
</evidence>
<name>A0AAD6I8Z5_PENCN</name>
<protein>
    <submittedName>
        <fullName evidence="1">Uncharacterized protein</fullName>
    </submittedName>
</protein>
<reference evidence="1" key="1">
    <citation type="journal article" date="2023" name="IMA Fungus">
        <title>Comparative genomic study of the Penicillium genus elucidates a diverse pangenome and 15 lateral gene transfer events.</title>
        <authorList>
            <person name="Petersen C."/>
            <person name="Sorensen T."/>
            <person name="Nielsen M.R."/>
            <person name="Sondergaard T.E."/>
            <person name="Sorensen J.L."/>
            <person name="Fitzpatrick D.A."/>
            <person name="Frisvad J.C."/>
            <person name="Nielsen K.L."/>
        </authorList>
    </citation>
    <scope>NUCLEOTIDE SEQUENCE</scope>
    <source>
        <strain evidence="1">IBT 15450</strain>
    </source>
</reference>
<gene>
    <name evidence="1" type="ORF">N7460_007893</name>
</gene>
<sequence length="85" mass="9406">MEAFTSPELKLLGEGAAYGACFPEHAQSSEDSRVADIDQLYGIVDLLQRGGRWGISQAFTGVLFFGTGTQGWYLILRYPNQTWSD</sequence>
<keyword evidence="2" id="KW-1185">Reference proteome</keyword>
<proteinExistence type="predicted"/>
<evidence type="ECO:0000313" key="2">
    <source>
        <dbReference type="Proteomes" id="UP001219568"/>
    </source>
</evidence>
<dbReference type="EMBL" id="JAQJZL010000009">
    <property type="protein sequence ID" value="KAJ6038122.1"/>
    <property type="molecule type" value="Genomic_DNA"/>
</dbReference>
<reference evidence="1" key="2">
    <citation type="submission" date="2023-01" db="EMBL/GenBank/DDBJ databases">
        <authorList>
            <person name="Petersen C."/>
        </authorList>
    </citation>
    <scope>NUCLEOTIDE SEQUENCE</scope>
    <source>
        <strain evidence="1">IBT 15450</strain>
    </source>
</reference>
<comment type="caution">
    <text evidence="1">The sequence shown here is derived from an EMBL/GenBank/DDBJ whole genome shotgun (WGS) entry which is preliminary data.</text>
</comment>
<organism evidence="1 2">
    <name type="scientific">Penicillium canescens</name>
    <dbReference type="NCBI Taxonomy" id="5083"/>
    <lineage>
        <taxon>Eukaryota</taxon>
        <taxon>Fungi</taxon>
        <taxon>Dikarya</taxon>
        <taxon>Ascomycota</taxon>
        <taxon>Pezizomycotina</taxon>
        <taxon>Eurotiomycetes</taxon>
        <taxon>Eurotiomycetidae</taxon>
        <taxon>Eurotiales</taxon>
        <taxon>Aspergillaceae</taxon>
        <taxon>Penicillium</taxon>
    </lineage>
</organism>
<accession>A0AAD6I8Z5</accession>
<dbReference type="Proteomes" id="UP001219568">
    <property type="component" value="Unassembled WGS sequence"/>
</dbReference>